<dbReference type="SUPFAM" id="SSF161070">
    <property type="entry name" value="SNF-like"/>
    <property type="match status" value="1"/>
</dbReference>
<feature type="disulfide bond" evidence="10">
    <location>
        <begin position="157"/>
        <end position="167"/>
    </location>
</feature>
<keyword evidence="5 11" id="KW-0769">Symport</keyword>
<feature type="binding site" evidence="9">
    <location>
        <position position="414"/>
    </location>
    <ligand>
        <name>Na(+)</name>
        <dbReference type="ChEBI" id="CHEBI:29101"/>
        <label>1</label>
    </ligand>
</feature>
<keyword evidence="9" id="KW-0479">Metal-binding</keyword>
<dbReference type="NCBIfam" id="NF037979">
    <property type="entry name" value="Na_transp"/>
    <property type="match status" value="1"/>
</dbReference>
<dbReference type="GO" id="GO:0005283">
    <property type="term" value="F:amino acid:sodium symporter activity"/>
    <property type="evidence" value="ECO:0007669"/>
    <property type="project" value="TreeGrafter"/>
</dbReference>
<keyword evidence="15" id="KW-1185">Reference proteome</keyword>
<dbReference type="PRINTS" id="PR00176">
    <property type="entry name" value="NANEUSMPORT"/>
</dbReference>
<dbReference type="Proteomes" id="UP000192578">
    <property type="component" value="Unassembled WGS sequence"/>
</dbReference>
<accession>A0A1W0X6I2</accession>
<evidence type="ECO:0000256" key="3">
    <source>
        <dbReference type="ARBA" id="ARBA00022448"/>
    </source>
</evidence>
<name>A0A1W0X6I2_HYPEX</name>
<feature type="region of interest" description="Disordered" evidence="12">
    <location>
        <begin position="636"/>
        <end position="664"/>
    </location>
</feature>
<comment type="similarity">
    <text evidence="2 11">Belongs to the sodium:neurotransmitter symporter (SNF) (TC 2.A.22) family.</text>
</comment>
<dbReference type="GO" id="GO:0046872">
    <property type="term" value="F:metal ion binding"/>
    <property type="evidence" value="ECO:0007669"/>
    <property type="project" value="UniProtKB-KW"/>
</dbReference>
<feature type="transmembrane region" description="Helical" evidence="13">
    <location>
        <begin position="36"/>
        <end position="53"/>
    </location>
</feature>
<evidence type="ECO:0000256" key="5">
    <source>
        <dbReference type="ARBA" id="ARBA00022847"/>
    </source>
</evidence>
<evidence type="ECO:0000256" key="10">
    <source>
        <dbReference type="PIRSR" id="PIRSR600175-2"/>
    </source>
</evidence>
<keyword evidence="9" id="KW-0915">Sodium</keyword>
<evidence type="ECO:0000256" key="9">
    <source>
        <dbReference type="PIRSR" id="PIRSR600175-1"/>
    </source>
</evidence>
<gene>
    <name evidence="14" type="ORF">BV898_03148</name>
</gene>
<feature type="binding site" evidence="9">
    <location>
        <position position="51"/>
    </location>
    <ligand>
        <name>Na(+)</name>
        <dbReference type="ChEBI" id="CHEBI:29101"/>
        <label>1</label>
    </ligand>
</feature>
<dbReference type="PROSITE" id="PS50267">
    <property type="entry name" value="NA_NEUROTRAN_SYMP_3"/>
    <property type="match status" value="1"/>
</dbReference>
<feature type="binding site" evidence="9">
    <location>
        <position position="313"/>
    </location>
    <ligand>
        <name>Na(+)</name>
        <dbReference type="ChEBI" id="CHEBI:29101"/>
        <label>1</label>
    </ligand>
</feature>
<dbReference type="PROSITE" id="PS00610">
    <property type="entry name" value="NA_NEUROTRAN_SYMP_1"/>
    <property type="match status" value="1"/>
</dbReference>
<sequence length="664" mass="73458">MGKKEKVVGNGSAGNIVTGKVDIDEIPDRTQWGNKYEFILACISMSVGLGNVWRFPYLAYAYGGGAFLFPYLIILFVCGKPMYFMECAFGQYHQEGPVTIWKRVAPIGKGIGYAQLVIQAMTSMYYVTIMAWAMFYFWTTLFAACLGDPVPWAGQFCDSEWAHKPSCISVHIPSNEIEQGYPLLIFTNETLDATPKVTSAQQYYDRVILMKFDKGGDTKYDLSSMGRINWLLMLNFLLSWVIMFFTLVKGIASAGKAVYITSTLPFIVLFILLGRGASLPNAVEGIKYFLVPQFDKLLNVQTWRNAAEQMFYSLSCGFGSLVMLGSYNKRKHNCYSDAMIVSVADTATSLIAGISVFSILGFMAGQLDVGVETVAQSGPGLVFVTFPEALNQMPYPHLWALIFFVMLYTLGLGSQIATLETVLTIIYDQWPMLRKKKPLVCGIACVTCFFIGIPFMMQGGIDIFDIFDSYAGGFSVLFPAVVECVIIGWVYGVTRFVNDTNNMLNMKVSVYWRSTWGLLSPLSLILILILTFAAYTPLNHGGLLPEFADGLGWGIAMVSIIQLPIWAGIAIYQAKGSTFKEKLHESCWPAEIMVPVPVGFVEGPSDVVLEELHHVAEDDALGRKSVAVSVQSEDFDVENGSAEQHSSGSGINNEAFDQKDEELR</sequence>
<evidence type="ECO:0000256" key="11">
    <source>
        <dbReference type="RuleBase" id="RU003732"/>
    </source>
</evidence>
<evidence type="ECO:0000256" key="12">
    <source>
        <dbReference type="SAM" id="MobiDB-lite"/>
    </source>
</evidence>
<dbReference type="EMBL" id="MTYJ01000014">
    <property type="protein sequence ID" value="OQV23103.1"/>
    <property type="molecule type" value="Genomic_DNA"/>
</dbReference>
<reference evidence="15" key="1">
    <citation type="submission" date="2017-01" db="EMBL/GenBank/DDBJ databases">
        <title>Comparative genomics of anhydrobiosis in the tardigrade Hypsibius dujardini.</title>
        <authorList>
            <person name="Yoshida Y."/>
            <person name="Koutsovoulos G."/>
            <person name="Laetsch D."/>
            <person name="Stevens L."/>
            <person name="Kumar S."/>
            <person name="Horikawa D."/>
            <person name="Ishino K."/>
            <person name="Komine S."/>
            <person name="Tomita M."/>
            <person name="Blaxter M."/>
            <person name="Arakawa K."/>
        </authorList>
    </citation>
    <scope>NUCLEOTIDE SEQUENCE [LARGE SCALE GENOMIC DNA]</scope>
    <source>
        <strain evidence="15">Z151</strain>
    </source>
</reference>
<evidence type="ECO:0000256" key="1">
    <source>
        <dbReference type="ARBA" id="ARBA00004141"/>
    </source>
</evidence>
<feature type="transmembrane region" description="Helical" evidence="13">
    <location>
        <begin position="310"/>
        <end position="327"/>
    </location>
</feature>
<keyword evidence="8" id="KW-0325">Glycoprotein</keyword>
<comment type="subcellular location">
    <subcellularLocation>
        <location evidence="1">Membrane</location>
        <topology evidence="1">Multi-pass membrane protein</topology>
    </subcellularLocation>
</comment>
<feature type="transmembrane region" description="Helical" evidence="13">
    <location>
        <begin position="398"/>
        <end position="427"/>
    </location>
</feature>
<feature type="transmembrane region" description="Helical" evidence="13">
    <location>
        <begin position="469"/>
        <end position="494"/>
    </location>
</feature>
<comment type="caution">
    <text evidence="14">The sequence shown here is derived from an EMBL/GenBank/DDBJ whole genome shotgun (WGS) entry which is preliminary data.</text>
</comment>
<evidence type="ECO:0000256" key="7">
    <source>
        <dbReference type="ARBA" id="ARBA00023136"/>
    </source>
</evidence>
<keyword evidence="7 13" id="KW-0472">Membrane</keyword>
<dbReference type="InterPro" id="IPR037272">
    <property type="entry name" value="SNS_sf"/>
</dbReference>
<feature type="transmembrane region" description="Helical" evidence="13">
    <location>
        <begin position="124"/>
        <end position="144"/>
    </location>
</feature>
<evidence type="ECO:0000313" key="14">
    <source>
        <dbReference type="EMBL" id="OQV23103.1"/>
    </source>
</evidence>
<feature type="binding site" evidence="9">
    <location>
        <position position="47"/>
    </location>
    <ligand>
        <name>Na(+)</name>
        <dbReference type="ChEBI" id="CHEBI:29101"/>
        <label>1</label>
    </ligand>
</feature>
<dbReference type="OrthoDB" id="6581954at2759"/>
<keyword evidence="4 11" id="KW-0812">Transmembrane</keyword>
<evidence type="ECO:0000256" key="8">
    <source>
        <dbReference type="ARBA" id="ARBA00023180"/>
    </source>
</evidence>
<feature type="transmembrane region" description="Helical" evidence="13">
    <location>
        <begin position="339"/>
        <end position="364"/>
    </location>
</feature>
<proteinExistence type="inferred from homology"/>
<dbReference type="Pfam" id="PF00209">
    <property type="entry name" value="SNF"/>
    <property type="match status" value="1"/>
</dbReference>
<keyword evidence="3 11" id="KW-0813">Transport</keyword>
<dbReference type="GO" id="GO:0015179">
    <property type="term" value="F:L-amino acid transmembrane transporter activity"/>
    <property type="evidence" value="ECO:0007669"/>
    <property type="project" value="TreeGrafter"/>
</dbReference>
<feature type="transmembrane region" description="Helical" evidence="13">
    <location>
        <begin position="257"/>
        <end position="274"/>
    </location>
</feature>
<feature type="transmembrane region" description="Helical" evidence="13">
    <location>
        <begin position="228"/>
        <end position="248"/>
    </location>
</feature>
<dbReference type="InterPro" id="IPR000175">
    <property type="entry name" value="Na/ntran_symport"/>
</dbReference>
<feature type="transmembrane region" description="Helical" evidence="13">
    <location>
        <begin position="59"/>
        <end position="78"/>
    </location>
</feature>
<evidence type="ECO:0000256" key="13">
    <source>
        <dbReference type="SAM" id="Phobius"/>
    </source>
</evidence>
<feature type="compositionally biased region" description="Polar residues" evidence="12">
    <location>
        <begin position="641"/>
        <end position="652"/>
    </location>
</feature>
<organism evidence="14 15">
    <name type="scientific">Hypsibius exemplaris</name>
    <name type="common">Freshwater tardigrade</name>
    <dbReference type="NCBI Taxonomy" id="2072580"/>
    <lineage>
        <taxon>Eukaryota</taxon>
        <taxon>Metazoa</taxon>
        <taxon>Ecdysozoa</taxon>
        <taxon>Tardigrada</taxon>
        <taxon>Eutardigrada</taxon>
        <taxon>Parachela</taxon>
        <taxon>Hypsibioidea</taxon>
        <taxon>Hypsibiidae</taxon>
        <taxon>Hypsibius</taxon>
    </lineage>
</organism>
<feature type="transmembrane region" description="Helical" evidence="13">
    <location>
        <begin position="515"/>
        <end position="538"/>
    </location>
</feature>
<dbReference type="PANTHER" id="PTHR11616">
    <property type="entry name" value="SODIUM/CHLORIDE DEPENDENT TRANSPORTER"/>
    <property type="match status" value="1"/>
</dbReference>
<evidence type="ECO:0000256" key="6">
    <source>
        <dbReference type="ARBA" id="ARBA00022989"/>
    </source>
</evidence>
<dbReference type="PANTHER" id="PTHR11616:SF321">
    <property type="entry name" value="SODIUM-DEPENDENT NUTRIENT AMINO ACID TRANSPORTER 1-RELATED"/>
    <property type="match status" value="1"/>
</dbReference>
<dbReference type="GO" id="GO:0005886">
    <property type="term" value="C:plasma membrane"/>
    <property type="evidence" value="ECO:0007669"/>
    <property type="project" value="TreeGrafter"/>
</dbReference>
<feature type="transmembrane region" description="Helical" evidence="13">
    <location>
        <begin position="550"/>
        <end position="572"/>
    </location>
</feature>
<feature type="binding site" evidence="9">
    <location>
        <position position="410"/>
    </location>
    <ligand>
        <name>Na(+)</name>
        <dbReference type="ChEBI" id="CHEBI:29101"/>
        <label>1</label>
    </ligand>
</feature>
<feature type="transmembrane region" description="Helical" evidence="13">
    <location>
        <begin position="439"/>
        <end position="457"/>
    </location>
</feature>
<evidence type="ECO:0000256" key="4">
    <source>
        <dbReference type="ARBA" id="ARBA00022692"/>
    </source>
</evidence>
<keyword evidence="10" id="KW-1015">Disulfide bond</keyword>
<protein>
    <recommendedName>
        <fullName evidence="11">Transporter</fullName>
    </recommendedName>
</protein>
<evidence type="ECO:0000256" key="2">
    <source>
        <dbReference type="ARBA" id="ARBA00006459"/>
    </source>
</evidence>
<evidence type="ECO:0000313" key="15">
    <source>
        <dbReference type="Proteomes" id="UP000192578"/>
    </source>
</evidence>
<dbReference type="AlphaFoldDB" id="A0A1W0X6I2"/>
<keyword evidence="6 13" id="KW-1133">Transmembrane helix</keyword>
<dbReference type="GO" id="GO:0089718">
    <property type="term" value="P:amino acid import across plasma membrane"/>
    <property type="evidence" value="ECO:0007669"/>
    <property type="project" value="TreeGrafter"/>
</dbReference>